<evidence type="ECO:0000313" key="2">
    <source>
        <dbReference type="EMBL" id="KAI5351245.1"/>
    </source>
</evidence>
<evidence type="ECO:0000259" key="1">
    <source>
        <dbReference type="Pfam" id="PF10551"/>
    </source>
</evidence>
<gene>
    <name evidence="2" type="ORF">L3X38_004136</name>
</gene>
<sequence length="276" mass="31676">MMVANSGLNCKNCEMECEGQVTPEVRSELKPKLGLEFDCCDDVFNFYNMCVAKAGFGIQCSTTRTGTLTGEVSLLVVQVERLENVGFVKRDVYNYLRDVRGEVIRHDAELLKEHFLAKQEKNESFYFKMEVDLEGRMGNVFWLDARSRRAYWFFGDVVVFDTMFNTNPYGMVFVPLLGFNNHRQTVLFGCAFLTSETTDSFVWLLEEFKKAMPGEPPKMIITDQDVAKSKAIAITLLTTFHRYCIWHILNKITEKPGIGECVSKMCKCIWGMDTKE</sequence>
<name>A0AAD5F2Z6_PRUDU</name>
<keyword evidence="3" id="KW-1185">Reference proteome</keyword>
<evidence type="ECO:0000313" key="3">
    <source>
        <dbReference type="Proteomes" id="UP001054821"/>
    </source>
</evidence>
<organism evidence="2 3">
    <name type="scientific">Prunus dulcis</name>
    <name type="common">Almond</name>
    <name type="synonym">Amygdalus dulcis</name>
    <dbReference type="NCBI Taxonomy" id="3755"/>
    <lineage>
        <taxon>Eukaryota</taxon>
        <taxon>Viridiplantae</taxon>
        <taxon>Streptophyta</taxon>
        <taxon>Embryophyta</taxon>
        <taxon>Tracheophyta</taxon>
        <taxon>Spermatophyta</taxon>
        <taxon>Magnoliopsida</taxon>
        <taxon>eudicotyledons</taxon>
        <taxon>Gunneridae</taxon>
        <taxon>Pentapetalae</taxon>
        <taxon>rosids</taxon>
        <taxon>fabids</taxon>
        <taxon>Rosales</taxon>
        <taxon>Rosaceae</taxon>
        <taxon>Amygdaloideae</taxon>
        <taxon>Amygdaleae</taxon>
        <taxon>Prunus</taxon>
    </lineage>
</organism>
<dbReference type="AlphaFoldDB" id="A0AAD5F2Z6"/>
<comment type="caution">
    <text evidence="2">The sequence shown here is derived from an EMBL/GenBank/DDBJ whole genome shotgun (WGS) entry which is preliminary data.</text>
</comment>
<reference evidence="2 3" key="1">
    <citation type="journal article" date="2022" name="G3 (Bethesda)">
        <title>Whole-genome sequence and methylome profiling of the almond [Prunus dulcis (Mill.) D.A. Webb] cultivar 'Nonpareil'.</title>
        <authorList>
            <person name="D'Amico-Willman K.M."/>
            <person name="Ouma W.Z."/>
            <person name="Meulia T."/>
            <person name="Sideli G.M."/>
            <person name="Gradziel T.M."/>
            <person name="Fresnedo-Ramirez J."/>
        </authorList>
    </citation>
    <scope>NUCLEOTIDE SEQUENCE [LARGE SCALE GENOMIC DNA]</scope>
    <source>
        <strain evidence="2">Clone GOH B32 T37-40</strain>
    </source>
</reference>
<dbReference type="Pfam" id="PF10551">
    <property type="entry name" value="MULE"/>
    <property type="match status" value="1"/>
</dbReference>
<protein>
    <recommendedName>
        <fullName evidence="1">MULE transposase domain-containing protein</fullName>
    </recommendedName>
</protein>
<dbReference type="Proteomes" id="UP001054821">
    <property type="component" value="Chromosome 1"/>
</dbReference>
<accession>A0AAD5F2Z6</accession>
<dbReference type="EMBL" id="JAJFAZ020000001">
    <property type="protein sequence ID" value="KAI5351245.1"/>
    <property type="molecule type" value="Genomic_DNA"/>
</dbReference>
<dbReference type="PANTHER" id="PTHR47718">
    <property type="entry name" value="OS01G0519700 PROTEIN"/>
    <property type="match status" value="1"/>
</dbReference>
<feature type="domain" description="MULE transposase" evidence="1">
    <location>
        <begin position="157"/>
        <end position="250"/>
    </location>
</feature>
<dbReference type="InterPro" id="IPR018289">
    <property type="entry name" value="MULE_transposase_dom"/>
</dbReference>
<proteinExistence type="predicted"/>